<organism evidence="15 16">
    <name type="scientific">Hydrogenobacter hydrogenophilus</name>
    <dbReference type="NCBI Taxonomy" id="35835"/>
    <lineage>
        <taxon>Bacteria</taxon>
        <taxon>Pseudomonadati</taxon>
        <taxon>Aquificota</taxon>
        <taxon>Aquificia</taxon>
        <taxon>Aquificales</taxon>
        <taxon>Aquificaceae</taxon>
        <taxon>Hydrogenobacter</taxon>
    </lineage>
</organism>
<dbReference type="FunFam" id="3.40.50.620:FF:000062">
    <property type="entry name" value="Arginine--tRNA ligase"/>
    <property type="match status" value="1"/>
</dbReference>
<evidence type="ECO:0000256" key="11">
    <source>
        <dbReference type="HAMAP-Rule" id="MF_00123"/>
    </source>
</evidence>
<keyword evidence="7 11" id="KW-0067">ATP-binding</keyword>
<keyword evidence="8 11" id="KW-0648">Protein biosynthesis</keyword>
<dbReference type="PROSITE" id="PS00178">
    <property type="entry name" value="AA_TRNA_LIGASE_I"/>
    <property type="match status" value="1"/>
</dbReference>
<dbReference type="InterPro" id="IPR001278">
    <property type="entry name" value="Arg-tRNA-ligase"/>
</dbReference>
<dbReference type="InterPro" id="IPR008909">
    <property type="entry name" value="DALR_anticod-bd"/>
</dbReference>
<gene>
    <name evidence="11" type="primary">argS</name>
    <name evidence="15" type="ORF">SAMN06265353_1230</name>
</gene>
<feature type="short sequence motif" description="'HIGH' region" evidence="11">
    <location>
        <begin position="119"/>
        <end position="129"/>
    </location>
</feature>
<evidence type="ECO:0000256" key="8">
    <source>
        <dbReference type="ARBA" id="ARBA00022917"/>
    </source>
</evidence>
<dbReference type="EMBL" id="OBEN01000007">
    <property type="protein sequence ID" value="SNZ14936.1"/>
    <property type="molecule type" value="Genomic_DNA"/>
</dbReference>
<evidence type="ECO:0000256" key="6">
    <source>
        <dbReference type="ARBA" id="ARBA00022741"/>
    </source>
</evidence>
<dbReference type="SUPFAM" id="SSF52374">
    <property type="entry name" value="Nucleotidylyl transferase"/>
    <property type="match status" value="1"/>
</dbReference>
<dbReference type="AlphaFoldDB" id="A0A285P455"/>
<comment type="catalytic activity">
    <reaction evidence="10 11">
        <text>tRNA(Arg) + L-arginine + ATP = L-arginyl-tRNA(Arg) + AMP + diphosphate</text>
        <dbReference type="Rhea" id="RHEA:20301"/>
        <dbReference type="Rhea" id="RHEA-COMP:9658"/>
        <dbReference type="Rhea" id="RHEA-COMP:9673"/>
        <dbReference type="ChEBI" id="CHEBI:30616"/>
        <dbReference type="ChEBI" id="CHEBI:32682"/>
        <dbReference type="ChEBI" id="CHEBI:33019"/>
        <dbReference type="ChEBI" id="CHEBI:78442"/>
        <dbReference type="ChEBI" id="CHEBI:78513"/>
        <dbReference type="ChEBI" id="CHEBI:456215"/>
        <dbReference type="EC" id="6.1.1.19"/>
    </reaction>
</comment>
<dbReference type="InterPro" id="IPR035684">
    <property type="entry name" value="ArgRS_core"/>
</dbReference>
<feature type="domain" description="DALR anticodon binding" evidence="13">
    <location>
        <begin position="429"/>
        <end position="551"/>
    </location>
</feature>
<dbReference type="GO" id="GO:0006420">
    <property type="term" value="P:arginyl-tRNA aminoacylation"/>
    <property type="evidence" value="ECO:0007669"/>
    <property type="project" value="UniProtKB-UniRule"/>
</dbReference>
<keyword evidence="4 11" id="KW-0963">Cytoplasm</keyword>
<dbReference type="GO" id="GO:0004814">
    <property type="term" value="F:arginine-tRNA ligase activity"/>
    <property type="evidence" value="ECO:0007669"/>
    <property type="project" value="UniProtKB-UniRule"/>
</dbReference>
<dbReference type="SMART" id="SM01016">
    <property type="entry name" value="Arg_tRNA_synt_N"/>
    <property type="match status" value="1"/>
</dbReference>
<comment type="subunit">
    <text evidence="3 11">Monomer.</text>
</comment>
<evidence type="ECO:0000256" key="1">
    <source>
        <dbReference type="ARBA" id="ARBA00004496"/>
    </source>
</evidence>
<keyword evidence="16" id="KW-1185">Reference proteome</keyword>
<dbReference type="GO" id="GO:0005524">
    <property type="term" value="F:ATP binding"/>
    <property type="evidence" value="ECO:0007669"/>
    <property type="project" value="UniProtKB-UniRule"/>
</dbReference>
<evidence type="ECO:0000313" key="15">
    <source>
        <dbReference type="EMBL" id="SNZ14936.1"/>
    </source>
</evidence>
<dbReference type="PRINTS" id="PR01038">
    <property type="entry name" value="TRNASYNTHARG"/>
</dbReference>
<comment type="subcellular location">
    <subcellularLocation>
        <location evidence="1 11">Cytoplasm</location>
    </subcellularLocation>
</comment>
<dbReference type="GO" id="GO:0005737">
    <property type="term" value="C:cytoplasm"/>
    <property type="evidence" value="ECO:0007669"/>
    <property type="project" value="UniProtKB-SubCell"/>
</dbReference>
<dbReference type="CDD" id="cd00671">
    <property type="entry name" value="ArgRS_core"/>
    <property type="match status" value="1"/>
</dbReference>
<dbReference type="OrthoDB" id="9805987at2"/>
<dbReference type="Pfam" id="PF03485">
    <property type="entry name" value="Arg_tRNA_synt_N"/>
    <property type="match status" value="1"/>
</dbReference>
<dbReference type="HAMAP" id="MF_00123">
    <property type="entry name" value="Arg_tRNA_synth"/>
    <property type="match status" value="1"/>
</dbReference>
<dbReference type="SMART" id="SM00836">
    <property type="entry name" value="DALR_1"/>
    <property type="match status" value="1"/>
</dbReference>
<protein>
    <recommendedName>
        <fullName evidence="11">Arginine--tRNA ligase</fullName>
        <ecNumber evidence="11">6.1.1.19</ecNumber>
    </recommendedName>
    <alternativeName>
        <fullName evidence="11">Arginyl-tRNA synthetase</fullName>
        <shortName evidence="11">ArgRS</shortName>
    </alternativeName>
</protein>
<accession>A0A285P455</accession>
<dbReference type="InterPro" id="IPR009080">
    <property type="entry name" value="tRNAsynth_Ia_anticodon-bd"/>
</dbReference>
<dbReference type="InterPro" id="IPR001412">
    <property type="entry name" value="aa-tRNA-synth_I_CS"/>
</dbReference>
<keyword evidence="6 11" id="KW-0547">Nucleotide-binding</keyword>
<evidence type="ECO:0000256" key="2">
    <source>
        <dbReference type="ARBA" id="ARBA00005594"/>
    </source>
</evidence>
<dbReference type="Gene3D" id="1.10.730.10">
    <property type="entry name" value="Isoleucyl-tRNA Synthetase, Domain 1"/>
    <property type="match status" value="1"/>
</dbReference>
<dbReference type="EC" id="6.1.1.19" evidence="11"/>
<dbReference type="InterPro" id="IPR005148">
    <property type="entry name" value="Arg-tRNA-synth_N"/>
</dbReference>
<evidence type="ECO:0000256" key="7">
    <source>
        <dbReference type="ARBA" id="ARBA00022840"/>
    </source>
</evidence>
<dbReference type="Pfam" id="PF00750">
    <property type="entry name" value="tRNA-synt_1d"/>
    <property type="match status" value="1"/>
</dbReference>
<dbReference type="Gene3D" id="3.30.1360.70">
    <property type="entry name" value="Arginyl tRNA synthetase N-terminal domain"/>
    <property type="match status" value="1"/>
</dbReference>
<feature type="domain" description="Arginyl tRNA synthetase N-terminal" evidence="14">
    <location>
        <begin position="3"/>
        <end position="82"/>
    </location>
</feature>
<evidence type="ECO:0000256" key="3">
    <source>
        <dbReference type="ARBA" id="ARBA00011245"/>
    </source>
</evidence>
<dbReference type="PANTHER" id="PTHR11956:SF5">
    <property type="entry name" value="ARGININE--TRNA LIGASE, CYTOPLASMIC"/>
    <property type="match status" value="1"/>
</dbReference>
<dbReference type="NCBIfam" id="TIGR00456">
    <property type="entry name" value="argS"/>
    <property type="match status" value="1"/>
</dbReference>
<dbReference type="InterPro" id="IPR014729">
    <property type="entry name" value="Rossmann-like_a/b/a_fold"/>
</dbReference>
<dbReference type="Pfam" id="PF05746">
    <property type="entry name" value="DALR_1"/>
    <property type="match status" value="1"/>
</dbReference>
<evidence type="ECO:0000313" key="16">
    <source>
        <dbReference type="Proteomes" id="UP000218627"/>
    </source>
</evidence>
<dbReference type="InterPro" id="IPR036695">
    <property type="entry name" value="Arg-tRNA-synth_N_sf"/>
</dbReference>
<evidence type="ECO:0000256" key="10">
    <source>
        <dbReference type="ARBA" id="ARBA00049339"/>
    </source>
</evidence>
<name>A0A285P455_9AQUI</name>
<evidence type="ECO:0000256" key="4">
    <source>
        <dbReference type="ARBA" id="ARBA00022490"/>
    </source>
</evidence>
<sequence length="551" mass="64074">MKEVLEIAIKQKVKEIYGLESENFTIEKLKDNNLGDLATNVAFLLSKNLKRDPKGIAQQIAEHLSNEQFSAEAVGGFINFTFSDDYLKREFTELLRKGETYFVENIGKGESLQVEFVSANPTGPLHLGHGRGAVVGDVLANLLETYGYKVVREYYINDAGYQVYLLGLSILYKYKKLFGEEDEQLKEVYEREGYKGKYIDELAKDAKAFYGSSLLQEDRDKAINLLKDYGVKRLLEEIRSTLELLNIRFDVWYSEKSLYLEGKVEKVVNLLKERGYTYEKDGALWFKSTEFGDDKDRVLIRSDGTYTYFAGDIAYHWEKYQRGFSKVINIWGADHYGYLPRLKGALTALGIPENWLNVQFVQMVRLFSEGQEIRMSKRTGEFITLKELIEEVGSDAVRFVFLTKRSDTPLDFDIELIKRKSSENPVFYVQYMHARIMGVFREVYARYQIDIDKEHLQTFVPFLKESQEIKLIKRVLFLKDNIKEAVLRLHPHIITYELLDLAKEFHNYYNHYRVILEDKDLMFARIALLKGIEISVKFALKLMGVSAPDRM</sequence>
<dbReference type="SUPFAM" id="SSF47323">
    <property type="entry name" value="Anticodon-binding domain of a subclass of class I aminoacyl-tRNA synthetases"/>
    <property type="match status" value="1"/>
</dbReference>
<dbReference type="Gene3D" id="3.40.50.620">
    <property type="entry name" value="HUPs"/>
    <property type="match status" value="1"/>
</dbReference>
<dbReference type="PANTHER" id="PTHR11956">
    <property type="entry name" value="ARGINYL-TRNA SYNTHETASE"/>
    <property type="match status" value="1"/>
</dbReference>
<evidence type="ECO:0000256" key="12">
    <source>
        <dbReference type="RuleBase" id="RU363038"/>
    </source>
</evidence>
<evidence type="ECO:0000256" key="5">
    <source>
        <dbReference type="ARBA" id="ARBA00022598"/>
    </source>
</evidence>
<comment type="similarity">
    <text evidence="2 11 12">Belongs to the class-I aminoacyl-tRNA synthetase family.</text>
</comment>
<dbReference type="Proteomes" id="UP000218627">
    <property type="component" value="Unassembled WGS sequence"/>
</dbReference>
<keyword evidence="5 11" id="KW-0436">Ligase</keyword>
<evidence type="ECO:0000259" key="14">
    <source>
        <dbReference type="SMART" id="SM01016"/>
    </source>
</evidence>
<evidence type="ECO:0000256" key="9">
    <source>
        <dbReference type="ARBA" id="ARBA00023146"/>
    </source>
</evidence>
<dbReference type="SUPFAM" id="SSF55190">
    <property type="entry name" value="Arginyl-tRNA synthetase (ArgRS), N-terminal 'additional' domain"/>
    <property type="match status" value="1"/>
</dbReference>
<dbReference type="RefSeq" id="WP_096602448.1">
    <property type="nucleotide sequence ID" value="NZ_OBEN01000007.1"/>
</dbReference>
<evidence type="ECO:0000259" key="13">
    <source>
        <dbReference type="SMART" id="SM00836"/>
    </source>
</evidence>
<proteinExistence type="inferred from homology"/>
<reference evidence="16" key="1">
    <citation type="submission" date="2017-09" db="EMBL/GenBank/DDBJ databases">
        <authorList>
            <person name="Varghese N."/>
            <person name="Submissions S."/>
        </authorList>
    </citation>
    <scope>NUCLEOTIDE SEQUENCE [LARGE SCALE GENOMIC DNA]</scope>
    <source>
        <strain evidence="16">DSM 2913</strain>
    </source>
</reference>
<keyword evidence="9 11" id="KW-0030">Aminoacyl-tRNA synthetase</keyword>